<name>A0ABX3NV36_9BACT</name>
<sequence length="296" mass="33986">MEVKNRKPVQSISSPREIIEALEKHQYVADEEFATALFLLLRLRKPLLLEGPPGVGKTEIAVVLSQLLETRLIRLQCYEGLDINAAVYEWNYQKQLLGIKLQEGAGLSVEEKAHHIFSQEYLLMRPLLQSIMEKRKAPVLLIDEIDRSDEEFEAFLLELLSVFQISIPELGTLKAKHKPYVILTSNRTRELSDALKRRCLYHWIDYPDLEKEMLIVNKRLPGIEQLLLQQVVGYVQEFRKRKLEKTPGVSETIDWAESLVALGYREMNAKAFVQTLGAVLKSVDDINQVKNEFAAS</sequence>
<accession>A0ABX3NV36</accession>
<evidence type="ECO:0000313" key="3">
    <source>
        <dbReference type="Proteomes" id="UP000192277"/>
    </source>
</evidence>
<dbReference type="InterPro" id="IPR027417">
    <property type="entry name" value="P-loop_NTPase"/>
</dbReference>
<feature type="domain" description="AAA+ ATPase" evidence="1">
    <location>
        <begin position="43"/>
        <end position="205"/>
    </location>
</feature>
<dbReference type="InterPro" id="IPR003593">
    <property type="entry name" value="AAA+_ATPase"/>
</dbReference>
<keyword evidence="3" id="KW-1185">Reference proteome</keyword>
<evidence type="ECO:0000259" key="1">
    <source>
        <dbReference type="SMART" id="SM00382"/>
    </source>
</evidence>
<organism evidence="2 3">
    <name type="scientific">Niastella koreensis</name>
    <dbReference type="NCBI Taxonomy" id="354356"/>
    <lineage>
        <taxon>Bacteria</taxon>
        <taxon>Pseudomonadati</taxon>
        <taxon>Bacteroidota</taxon>
        <taxon>Chitinophagia</taxon>
        <taxon>Chitinophagales</taxon>
        <taxon>Chitinophagaceae</taxon>
        <taxon>Niastella</taxon>
    </lineage>
</organism>
<dbReference type="Pfam" id="PF07728">
    <property type="entry name" value="AAA_5"/>
    <property type="match status" value="1"/>
</dbReference>
<dbReference type="EMBL" id="LWBO01000012">
    <property type="protein sequence ID" value="OQP48128.1"/>
    <property type="molecule type" value="Genomic_DNA"/>
</dbReference>
<dbReference type="Gene3D" id="3.40.50.300">
    <property type="entry name" value="P-loop containing nucleotide triphosphate hydrolases"/>
    <property type="match status" value="1"/>
</dbReference>
<reference evidence="2 3" key="1">
    <citation type="submission" date="2016-04" db="EMBL/GenBank/DDBJ databases">
        <authorList>
            <person name="Chen L."/>
            <person name="Zhuang W."/>
            <person name="Wang G."/>
        </authorList>
    </citation>
    <scope>NUCLEOTIDE SEQUENCE [LARGE SCALE GENOMIC DNA]</scope>
    <source>
        <strain evidence="3">GR20</strain>
    </source>
</reference>
<gene>
    <name evidence="2" type="ORF">A4D02_05235</name>
</gene>
<dbReference type="PANTHER" id="PTHR42759:SF1">
    <property type="entry name" value="MAGNESIUM-CHELATASE SUBUNIT CHLD"/>
    <property type="match status" value="1"/>
</dbReference>
<proteinExistence type="predicted"/>
<protein>
    <submittedName>
        <fullName evidence="2">ATPase</fullName>
    </submittedName>
</protein>
<dbReference type="SUPFAM" id="SSF52540">
    <property type="entry name" value="P-loop containing nucleoside triphosphate hydrolases"/>
    <property type="match status" value="1"/>
</dbReference>
<dbReference type="Proteomes" id="UP000192277">
    <property type="component" value="Unassembled WGS sequence"/>
</dbReference>
<dbReference type="CDD" id="cd00009">
    <property type="entry name" value="AAA"/>
    <property type="match status" value="1"/>
</dbReference>
<dbReference type="SMART" id="SM00382">
    <property type="entry name" value="AAA"/>
    <property type="match status" value="1"/>
</dbReference>
<dbReference type="InterPro" id="IPR050764">
    <property type="entry name" value="CbbQ/NirQ/NorQ/GpvN"/>
</dbReference>
<dbReference type="PANTHER" id="PTHR42759">
    <property type="entry name" value="MOXR FAMILY PROTEIN"/>
    <property type="match status" value="1"/>
</dbReference>
<evidence type="ECO:0000313" key="2">
    <source>
        <dbReference type="EMBL" id="OQP48128.1"/>
    </source>
</evidence>
<comment type="caution">
    <text evidence="2">The sequence shown here is derived from an EMBL/GenBank/DDBJ whole genome shotgun (WGS) entry which is preliminary data.</text>
</comment>
<dbReference type="InterPro" id="IPR011704">
    <property type="entry name" value="ATPase_dyneun-rel_AAA"/>
</dbReference>